<dbReference type="RefSeq" id="WP_004285397.1">
    <property type="nucleotide sequence ID" value="NZ_CAUJRG010000022.1"/>
</dbReference>
<gene>
    <name evidence="2" type="ORF">NCTC12742_01033</name>
</gene>
<reference evidence="2 3" key="1">
    <citation type="submission" date="2018-12" db="EMBL/GenBank/DDBJ databases">
        <authorList>
            <consortium name="Pathogen Informatics"/>
        </authorList>
    </citation>
    <scope>NUCLEOTIDE SEQUENCE [LARGE SCALE GENOMIC DNA]</scope>
    <source>
        <strain evidence="2 3">NCTC12742</strain>
    </source>
</reference>
<feature type="transmembrane region" description="Helical" evidence="1">
    <location>
        <begin position="121"/>
        <end position="147"/>
    </location>
</feature>
<keyword evidence="1" id="KW-0472">Membrane</keyword>
<dbReference type="EMBL" id="LR134533">
    <property type="protein sequence ID" value="VEJ51120.1"/>
    <property type="molecule type" value="Genomic_DNA"/>
</dbReference>
<feature type="transmembrane region" description="Helical" evidence="1">
    <location>
        <begin position="87"/>
        <end position="109"/>
    </location>
</feature>
<keyword evidence="3" id="KW-1185">Reference proteome</keyword>
<evidence type="ECO:0000313" key="2">
    <source>
        <dbReference type="EMBL" id="VEJ51120.1"/>
    </source>
</evidence>
<proteinExistence type="predicted"/>
<feature type="transmembrane region" description="Helical" evidence="1">
    <location>
        <begin position="6"/>
        <end position="32"/>
    </location>
</feature>
<dbReference type="AlphaFoldDB" id="A0A448VMW7"/>
<dbReference type="InterPro" id="IPR007418">
    <property type="entry name" value="DUF474"/>
</dbReference>
<keyword evidence="1" id="KW-0812">Transmembrane</keyword>
<organism evidence="2 3">
    <name type="scientific">Neisseria weaveri</name>
    <dbReference type="NCBI Taxonomy" id="28091"/>
    <lineage>
        <taxon>Bacteria</taxon>
        <taxon>Pseudomonadati</taxon>
        <taxon>Pseudomonadota</taxon>
        <taxon>Betaproteobacteria</taxon>
        <taxon>Neisseriales</taxon>
        <taxon>Neisseriaceae</taxon>
        <taxon>Neisseria</taxon>
    </lineage>
</organism>
<sequence>MGHYAVAHIVHLFCAVVFVGGVFFEALVLSVLHTKRVSRESRREVERALSYRATRVMPWVVGTLFLSGLVMLHRYGGVLADPFASAFGIQLGLKIVLAFSVLGHFVAAVRKMRKGTMTAGFSKYIHIAVMLHMAAIVFLAKSMFYIAG</sequence>
<feature type="transmembrane region" description="Helical" evidence="1">
    <location>
        <begin position="53"/>
        <end position="75"/>
    </location>
</feature>
<evidence type="ECO:0000313" key="3">
    <source>
        <dbReference type="Proteomes" id="UP000272771"/>
    </source>
</evidence>
<dbReference type="PIRSF" id="PIRSF015875">
    <property type="entry name" value="UCP015875"/>
    <property type="match status" value="1"/>
</dbReference>
<dbReference type="OrthoDB" id="5955722at2"/>
<name>A0A448VMW7_9NEIS</name>
<dbReference type="KEGG" id="nwe:SAMEA3174300_1657"/>
<protein>
    <submittedName>
        <fullName evidence="2">Membrane protein</fullName>
    </submittedName>
</protein>
<accession>A0A448VMW7</accession>
<dbReference type="Proteomes" id="UP000272771">
    <property type="component" value="Chromosome"/>
</dbReference>
<keyword evidence="1" id="KW-1133">Transmembrane helix</keyword>
<evidence type="ECO:0000256" key="1">
    <source>
        <dbReference type="SAM" id="Phobius"/>
    </source>
</evidence>